<evidence type="ECO:0000313" key="2">
    <source>
        <dbReference type="Proteomes" id="UP000179467"/>
    </source>
</evidence>
<name>A0A1S1HBX3_9SPHN</name>
<reference evidence="1 2" key="1">
    <citation type="submission" date="2016-09" db="EMBL/GenBank/DDBJ databases">
        <title>Metabolic pathway, cell adaptation mechanisms and a novel monoxygenase revealed through proteogenomic-transcription analysis of a Sphingomonas haloaromaticamans strain degrading the fungicide ortho-phenylphenol.</title>
        <authorList>
            <person name="Perruchon C."/>
            <person name="Papadopoulou E.S."/>
            <person name="Rousidou C."/>
            <person name="Vasileiadis S."/>
            <person name="Tanou G."/>
            <person name="Amoutzias G."/>
            <person name="Molassiotis A."/>
            <person name="Karpouzas D.G."/>
        </authorList>
    </citation>
    <scope>NUCLEOTIDE SEQUENCE [LARGE SCALE GENOMIC DNA]</scope>
    <source>
        <strain evidence="1 2">P3</strain>
    </source>
</reference>
<accession>A0A1S1HBX3</accession>
<gene>
    <name evidence="1" type="ORF">BHE75_00770</name>
</gene>
<comment type="caution">
    <text evidence="1">The sequence shown here is derived from an EMBL/GenBank/DDBJ whole genome shotgun (WGS) entry which is preliminary data.</text>
</comment>
<sequence length="84" mass="9454">MWRVPATVGEEAAHDITGECRLHYPHENNVICSFDGGKLRLIAENNYDPEGLNLMDEFSDTISAYIAELFDGTIRLVGIEKRVD</sequence>
<organism evidence="1 2">
    <name type="scientific">Edaphosphingomonas haloaromaticamans</name>
    <dbReference type="NCBI Taxonomy" id="653954"/>
    <lineage>
        <taxon>Bacteria</taxon>
        <taxon>Pseudomonadati</taxon>
        <taxon>Pseudomonadota</taxon>
        <taxon>Alphaproteobacteria</taxon>
        <taxon>Sphingomonadales</taxon>
        <taxon>Rhizorhabdaceae</taxon>
        <taxon>Edaphosphingomonas</taxon>
    </lineage>
</organism>
<dbReference type="EMBL" id="MIPT01000001">
    <property type="protein sequence ID" value="OHT18793.1"/>
    <property type="molecule type" value="Genomic_DNA"/>
</dbReference>
<evidence type="ECO:0000313" key="1">
    <source>
        <dbReference type="EMBL" id="OHT18793.1"/>
    </source>
</evidence>
<keyword evidence="2" id="KW-1185">Reference proteome</keyword>
<dbReference type="AlphaFoldDB" id="A0A1S1HBX3"/>
<dbReference type="Proteomes" id="UP000179467">
    <property type="component" value="Unassembled WGS sequence"/>
</dbReference>
<protein>
    <submittedName>
        <fullName evidence="1">Uncharacterized protein</fullName>
    </submittedName>
</protein>
<proteinExistence type="predicted"/>